<keyword evidence="1" id="KW-0472">Membrane</keyword>
<evidence type="ECO:0000313" key="2">
    <source>
        <dbReference type="EMBL" id="MDO7252413.1"/>
    </source>
</evidence>
<dbReference type="AlphaFoldDB" id="A0AA90TE25"/>
<evidence type="ECO:0000313" key="4">
    <source>
        <dbReference type="Proteomes" id="UP001177258"/>
    </source>
</evidence>
<evidence type="ECO:0000313" key="5">
    <source>
        <dbReference type="Proteomes" id="UP001240777"/>
    </source>
</evidence>
<proteinExistence type="predicted"/>
<keyword evidence="1" id="KW-0812">Transmembrane</keyword>
<dbReference type="EMBL" id="JAUYZK010000001">
    <property type="protein sequence ID" value="MDP2538280.1"/>
    <property type="molecule type" value="Genomic_DNA"/>
</dbReference>
<gene>
    <name evidence="2" type="ORF">Q5I04_00570</name>
    <name evidence="3" type="ORF">Q5I06_00570</name>
</gene>
<accession>A0AA90TE25</accession>
<organism evidence="3 4">
    <name type="scientific">Helicobacter cappadocius</name>
    <dbReference type="NCBI Taxonomy" id="3063998"/>
    <lineage>
        <taxon>Bacteria</taxon>
        <taxon>Pseudomonadati</taxon>
        <taxon>Campylobacterota</taxon>
        <taxon>Epsilonproteobacteria</taxon>
        <taxon>Campylobacterales</taxon>
        <taxon>Helicobacteraceae</taxon>
        <taxon>Helicobacter</taxon>
    </lineage>
</organism>
<reference evidence="3 5" key="1">
    <citation type="submission" date="2023-07" db="EMBL/GenBank/DDBJ databases">
        <title>Unpublished Manusciprt.</title>
        <authorList>
            <person name="Aydin F."/>
            <person name="Tarhane S."/>
            <person name="Saticioglu I.B."/>
            <person name="Karakaya E."/>
            <person name="Abay S."/>
            <person name="Guran O."/>
            <person name="Bozkurt E."/>
            <person name="Uzum N."/>
            <person name="Olgun K."/>
            <person name="Jablonski D."/>
        </authorList>
    </citation>
    <scope>NUCLEOTIDE SEQUENCE</scope>
    <source>
        <strain evidence="5">faydin-H75</strain>
        <strain evidence="3">Faydin-H76</strain>
    </source>
</reference>
<protein>
    <submittedName>
        <fullName evidence="3">Uncharacterized protein</fullName>
    </submittedName>
</protein>
<feature type="transmembrane region" description="Helical" evidence="1">
    <location>
        <begin position="20"/>
        <end position="43"/>
    </location>
</feature>
<comment type="caution">
    <text evidence="3">The sequence shown here is derived from an EMBL/GenBank/DDBJ whole genome shotgun (WGS) entry which is preliminary data.</text>
</comment>
<dbReference type="Proteomes" id="UP001177258">
    <property type="component" value="Unassembled WGS sequence"/>
</dbReference>
<keyword evidence="5" id="KW-1185">Reference proteome</keyword>
<keyword evidence="1" id="KW-1133">Transmembrane helix</keyword>
<name>A0AA90TE25_9HELI</name>
<dbReference type="Proteomes" id="UP001240777">
    <property type="component" value="Unassembled WGS sequence"/>
</dbReference>
<evidence type="ECO:0000256" key="1">
    <source>
        <dbReference type="SAM" id="Phobius"/>
    </source>
</evidence>
<dbReference type="EMBL" id="JAUPEV010000001">
    <property type="protein sequence ID" value="MDO7252413.1"/>
    <property type="molecule type" value="Genomic_DNA"/>
</dbReference>
<evidence type="ECO:0000313" key="3">
    <source>
        <dbReference type="EMBL" id="MDP2538280.1"/>
    </source>
</evidence>
<reference evidence="2 4" key="3">
    <citation type="journal article" date="2024" name="Syst. Appl. Microbiol.">
        <title>Helicobacter cappadocius sp. nov., from lizards: The first psychrotrophic Helicobacter species.</title>
        <authorList>
            <person name="Aydin F."/>
            <person name="Tarhane S."/>
            <person name="Karakaya E."/>
            <person name="Abay S."/>
            <person name="Kayman T."/>
            <person name="Guran O."/>
            <person name="Bozkurt E."/>
            <person name="Uzum N."/>
            <person name="Avci A."/>
            <person name="Olgun K."/>
            <person name="Jablonski D."/>
            <person name="Guran C."/>
            <person name="Burcin Saticioglu I."/>
        </authorList>
    </citation>
    <scope>NUCLEOTIDE SEQUENCE [LARGE SCALE GENOMIC DNA]</scope>
    <source>
        <strain evidence="2">Faydin-H75</strain>
        <strain evidence="4">faydin-H76</strain>
    </source>
</reference>
<reference evidence="2" key="2">
    <citation type="submission" date="2023-07" db="EMBL/GenBank/DDBJ databases">
        <authorList>
            <person name="Aydin F."/>
            <person name="Tarhane S."/>
            <person name="Saticioglu I.B."/>
            <person name="Karakaya E."/>
            <person name="Abay S."/>
            <person name="Guran O."/>
            <person name="Bozkurt E."/>
            <person name="Uzum N."/>
            <person name="Olgun K."/>
            <person name="Jablonski D."/>
        </authorList>
    </citation>
    <scope>NUCLEOTIDE SEQUENCE</scope>
    <source>
        <strain evidence="2">Faydin-H75</strain>
    </source>
</reference>
<sequence length="191" mass="22182">MKTPIFKDKIQIFTNKLHQIYIKIGLIRLIAFMLIGVEIILIFHDVYCSGYTKGYDKGYTKAYEQVTTQSNAKIQKLSQSLSILEGLYSNLSKGVLPLMEKPELYIPKLEGTLSYAHAIDIAQSYYDKQSYKSAMVWAYRANQINPKDIKSWEIYTKSLEKIGTDEEIKKAQYLMQQIKNYFSKRTDEKGF</sequence>
<dbReference type="RefSeq" id="WP_305516255.1">
    <property type="nucleotide sequence ID" value="NZ_JAUPEV010000001.1"/>
</dbReference>